<name>A0ABS8B8B5_9ACTN</name>
<evidence type="ECO:0000256" key="2">
    <source>
        <dbReference type="SAM" id="Phobius"/>
    </source>
</evidence>
<keyword evidence="2" id="KW-0472">Membrane</keyword>
<feature type="compositionally biased region" description="Basic and acidic residues" evidence="1">
    <location>
        <begin position="293"/>
        <end position="311"/>
    </location>
</feature>
<dbReference type="EMBL" id="JAJAUY010000054">
    <property type="protein sequence ID" value="MCB5180839.1"/>
    <property type="molecule type" value="Genomic_DNA"/>
</dbReference>
<feature type="region of interest" description="Disordered" evidence="1">
    <location>
        <begin position="285"/>
        <end position="311"/>
    </location>
</feature>
<evidence type="ECO:0000313" key="3">
    <source>
        <dbReference type="EMBL" id="MCB5180839.1"/>
    </source>
</evidence>
<dbReference type="RefSeq" id="WP_226727819.1">
    <property type="nucleotide sequence ID" value="NZ_JAJAUY010000054.1"/>
</dbReference>
<accession>A0ABS8B8B5</accession>
<evidence type="ECO:0008006" key="5">
    <source>
        <dbReference type="Google" id="ProtNLM"/>
    </source>
</evidence>
<keyword evidence="4" id="KW-1185">Reference proteome</keyword>
<comment type="caution">
    <text evidence="3">The sequence shown here is derived from an EMBL/GenBank/DDBJ whole genome shotgun (WGS) entry which is preliminary data.</text>
</comment>
<gene>
    <name evidence="3" type="ORF">LG632_15775</name>
</gene>
<evidence type="ECO:0000256" key="1">
    <source>
        <dbReference type="SAM" id="MobiDB-lite"/>
    </source>
</evidence>
<reference evidence="3 4" key="1">
    <citation type="submission" date="2021-10" db="EMBL/GenBank/DDBJ databases">
        <title>Streptomyces sp. strain SMC 277, a novel streptomycete isolated from soil.</title>
        <authorList>
            <person name="Chanama M."/>
        </authorList>
    </citation>
    <scope>NUCLEOTIDE SEQUENCE [LARGE SCALE GENOMIC DNA]</scope>
    <source>
        <strain evidence="3 4">SMC 277</strain>
    </source>
</reference>
<organism evidence="3 4">
    <name type="scientific">Streptomyces antimicrobicus</name>
    <dbReference type="NCBI Taxonomy" id="2883108"/>
    <lineage>
        <taxon>Bacteria</taxon>
        <taxon>Bacillati</taxon>
        <taxon>Actinomycetota</taxon>
        <taxon>Actinomycetes</taxon>
        <taxon>Kitasatosporales</taxon>
        <taxon>Streptomycetaceae</taxon>
        <taxon>Streptomyces</taxon>
    </lineage>
</organism>
<sequence length="311" mass="33168">MPETDQQAKRPGLRRRLFRLVLALAVLSAVAGYFAVQYDSTGGGAPHCRVEANGASYSMTPEQARHSATIAAVGTDRGMPERAVTIAIATAIQESHLRNLDHGDRDSLGLFQQRPSMGWGTPQQVMDPVYAAGKFYEHLDDVRGYENMPLTVAAQEVQRSGYPDAYAKHEGDAQLLAAAFTGNAPTTLTCRGPAPQRAGDPEAVKAQLSKVFGPKLTARTGSAAGSHGQTVGGGDGGEVTLPVQERRRGWELAHWAVAHASELGVQRVSYDGSAWLAGENRGAWVRKPPGGGKDADPRGAGPHEVRIFVKR</sequence>
<evidence type="ECO:0000313" key="4">
    <source>
        <dbReference type="Proteomes" id="UP001199054"/>
    </source>
</evidence>
<dbReference type="Proteomes" id="UP001199054">
    <property type="component" value="Unassembled WGS sequence"/>
</dbReference>
<keyword evidence="2" id="KW-0812">Transmembrane</keyword>
<keyword evidence="2" id="KW-1133">Transmembrane helix</keyword>
<protein>
    <recommendedName>
        <fullName evidence="5">Heavy metal transporter</fullName>
    </recommendedName>
</protein>
<proteinExistence type="predicted"/>
<feature type="transmembrane region" description="Helical" evidence="2">
    <location>
        <begin position="17"/>
        <end position="36"/>
    </location>
</feature>